<keyword evidence="6" id="KW-1185">Reference proteome</keyword>
<evidence type="ECO:0000313" key="5">
    <source>
        <dbReference type="EMBL" id="MBD8038971.1"/>
    </source>
</evidence>
<proteinExistence type="inferred from homology"/>
<organism evidence="5 6">
    <name type="scientific">Phocaeicola intestinalis</name>
    <dbReference type="NCBI Taxonomy" id="2762212"/>
    <lineage>
        <taxon>Bacteria</taxon>
        <taxon>Pseudomonadati</taxon>
        <taxon>Bacteroidota</taxon>
        <taxon>Bacteroidia</taxon>
        <taxon>Bacteroidales</taxon>
        <taxon>Bacteroidaceae</taxon>
        <taxon>Phocaeicola</taxon>
    </lineage>
</organism>
<dbReference type="Proteomes" id="UP000620874">
    <property type="component" value="Unassembled WGS sequence"/>
</dbReference>
<dbReference type="SUPFAM" id="SSF111384">
    <property type="entry name" value="OmpH-like"/>
    <property type="match status" value="1"/>
</dbReference>
<dbReference type="RefSeq" id="WP_087211810.1">
    <property type="nucleotide sequence ID" value="NZ_JACSPP010000001.1"/>
</dbReference>
<protein>
    <submittedName>
        <fullName evidence="5">OmpH family outer membrane protein</fullName>
    </submittedName>
</protein>
<name>A0ABR8Y437_9BACT</name>
<dbReference type="PANTHER" id="PTHR35089">
    <property type="entry name" value="CHAPERONE PROTEIN SKP"/>
    <property type="match status" value="1"/>
</dbReference>
<evidence type="ECO:0000256" key="1">
    <source>
        <dbReference type="ARBA" id="ARBA00009091"/>
    </source>
</evidence>
<feature type="coiled-coil region" evidence="3">
    <location>
        <begin position="42"/>
        <end position="102"/>
    </location>
</feature>
<accession>A0ABR8Y437</accession>
<evidence type="ECO:0000256" key="3">
    <source>
        <dbReference type="SAM" id="Coils"/>
    </source>
</evidence>
<keyword evidence="3" id="KW-0175">Coiled coil</keyword>
<dbReference type="EMBL" id="JACSPP010000001">
    <property type="protein sequence ID" value="MBD8038971.1"/>
    <property type="molecule type" value="Genomic_DNA"/>
</dbReference>
<evidence type="ECO:0000256" key="4">
    <source>
        <dbReference type="SAM" id="SignalP"/>
    </source>
</evidence>
<dbReference type="PANTHER" id="PTHR35089:SF1">
    <property type="entry name" value="CHAPERONE PROTEIN SKP"/>
    <property type="match status" value="1"/>
</dbReference>
<feature type="chain" id="PRO_5047091992" evidence="4">
    <location>
        <begin position="21"/>
        <end position="171"/>
    </location>
</feature>
<evidence type="ECO:0000313" key="6">
    <source>
        <dbReference type="Proteomes" id="UP000620874"/>
    </source>
</evidence>
<gene>
    <name evidence="5" type="ORF">H9625_00655</name>
</gene>
<evidence type="ECO:0000256" key="2">
    <source>
        <dbReference type="ARBA" id="ARBA00022729"/>
    </source>
</evidence>
<feature type="signal peptide" evidence="4">
    <location>
        <begin position="1"/>
        <end position="20"/>
    </location>
</feature>
<sequence>MKRLIFSAALLVISLCAAQAQKFALIDMEFILKHIPAYEQANQQMESLSQQWQSEIEAKSNEAKALYEAYQKDAATLTDAQRTAKEEAVVAKEKEAAELRQKYFGPQGEMMKKQRELVAPIQDNIYNAVKDIAMEQNYDAVIDRASAQSMIFASPRIDISNEVLSRLGYSN</sequence>
<dbReference type="InterPro" id="IPR005632">
    <property type="entry name" value="Chaperone_Skp"/>
</dbReference>
<dbReference type="Pfam" id="PF03938">
    <property type="entry name" value="OmpH"/>
    <property type="match status" value="1"/>
</dbReference>
<dbReference type="SMART" id="SM00935">
    <property type="entry name" value="OmpH"/>
    <property type="match status" value="1"/>
</dbReference>
<comment type="similarity">
    <text evidence="1">Belongs to the Skp family.</text>
</comment>
<reference evidence="5 6" key="1">
    <citation type="submission" date="2020-08" db="EMBL/GenBank/DDBJ databases">
        <title>A Genomic Blueprint of the Chicken Gut Microbiome.</title>
        <authorList>
            <person name="Gilroy R."/>
            <person name="Ravi A."/>
            <person name="Getino M."/>
            <person name="Pursley I."/>
            <person name="Horton D.L."/>
            <person name="Alikhan N.-F."/>
            <person name="Baker D."/>
            <person name="Gharbi K."/>
            <person name="Hall N."/>
            <person name="Watson M."/>
            <person name="Adriaenssens E.M."/>
            <person name="Foster-Nyarko E."/>
            <person name="Jarju S."/>
            <person name="Secka A."/>
            <person name="Antonio M."/>
            <person name="Oren A."/>
            <person name="Chaudhuri R."/>
            <person name="La Ragione R.M."/>
            <person name="Hildebrand F."/>
            <person name="Pallen M.J."/>
        </authorList>
    </citation>
    <scope>NUCLEOTIDE SEQUENCE [LARGE SCALE GENOMIC DNA]</scope>
    <source>
        <strain evidence="5 6">Sa1CVN1</strain>
    </source>
</reference>
<comment type="caution">
    <text evidence="5">The sequence shown here is derived from an EMBL/GenBank/DDBJ whole genome shotgun (WGS) entry which is preliminary data.</text>
</comment>
<dbReference type="Gene3D" id="3.30.910.20">
    <property type="entry name" value="Skp domain"/>
    <property type="match status" value="1"/>
</dbReference>
<dbReference type="InterPro" id="IPR024930">
    <property type="entry name" value="Skp_dom_sf"/>
</dbReference>
<keyword evidence="2 4" id="KW-0732">Signal</keyword>